<dbReference type="InterPro" id="IPR036938">
    <property type="entry name" value="PAP2/HPO_sf"/>
</dbReference>
<dbReference type="SMART" id="SM00014">
    <property type="entry name" value="acidPPc"/>
    <property type="match status" value="1"/>
</dbReference>
<sequence>MTGHVVRDLAALDGAVYAAVAATDTPALDAGLRALSRAADHSKINLSIAAALTLAPGRWRRAGQAGAVSVAVASFTANVLGKHLVRRPRPDREAALVVVNRHVPMPISASFPSGHTASAFALATAVGTLLPVTATPLTLLACAVGYSRVHTGVHYPGDVLAGALLGSTCAGAVLAAGRRWTAR</sequence>
<accession>A0ABY7Q0D1</accession>
<keyword evidence="2" id="KW-1003">Cell membrane</keyword>
<organism evidence="9 10">
    <name type="scientific">Kitasatospora cathayae</name>
    <dbReference type="NCBI Taxonomy" id="3004092"/>
    <lineage>
        <taxon>Bacteria</taxon>
        <taxon>Bacillati</taxon>
        <taxon>Actinomycetota</taxon>
        <taxon>Actinomycetes</taxon>
        <taxon>Kitasatosporales</taxon>
        <taxon>Streptomycetaceae</taxon>
        <taxon>Kitasatospora</taxon>
    </lineage>
</organism>
<evidence type="ECO:0000256" key="6">
    <source>
        <dbReference type="ARBA" id="ARBA00023136"/>
    </source>
</evidence>
<dbReference type="InterPro" id="IPR000326">
    <property type="entry name" value="PAP2/HPO"/>
</dbReference>
<evidence type="ECO:0000256" key="4">
    <source>
        <dbReference type="ARBA" id="ARBA00022801"/>
    </source>
</evidence>
<protein>
    <submittedName>
        <fullName evidence="9">Phosphatase PAP2 family protein</fullName>
    </submittedName>
</protein>
<dbReference type="SUPFAM" id="SSF48317">
    <property type="entry name" value="Acid phosphatase/Vanadium-dependent haloperoxidase"/>
    <property type="match status" value="1"/>
</dbReference>
<dbReference type="Proteomes" id="UP001212821">
    <property type="component" value="Chromosome"/>
</dbReference>
<dbReference type="Gene3D" id="1.20.144.10">
    <property type="entry name" value="Phosphatidic acid phosphatase type 2/haloperoxidase"/>
    <property type="match status" value="1"/>
</dbReference>
<dbReference type="PANTHER" id="PTHR14969">
    <property type="entry name" value="SPHINGOSINE-1-PHOSPHATE PHOSPHOHYDROLASE"/>
    <property type="match status" value="1"/>
</dbReference>
<comment type="subcellular location">
    <subcellularLocation>
        <location evidence="1">Cell membrane</location>
        <topology evidence="1">Multi-pass membrane protein</topology>
    </subcellularLocation>
</comment>
<feature type="transmembrane region" description="Helical" evidence="7">
    <location>
        <begin position="159"/>
        <end position="177"/>
    </location>
</feature>
<proteinExistence type="predicted"/>
<evidence type="ECO:0000259" key="8">
    <source>
        <dbReference type="SMART" id="SM00014"/>
    </source>
</evidence>
<evidence type="ECO:0000256" key="7">
    <source>
        <dbReference type="SAM" id="Phobius"/>
    </source>
</evidence>
<keyword evidence="4" id="KW-0378">Hydrolase</keyword>
<dbReference type="PANTHER" id="PTHR14969:SF62">
    <property type="entry name" value="DECAPRENYLPHOSPHORYL-5-PHOSPHORIBOSE PHOSPHATASE RV3807C-RELATED"/>
    <property type="match status" value="1"/>
</dbReference>
<feature type="domain" description="Phosphatidic acid phosphatase type 2/haloperoxidase" evidence="8">
    <location>
        <begin position="62"/>
        <end position="174"/>
    </location>
</feature>
<evidence type="ECO:0000256" key="5">
    <source>
        <dbReference type="ARBA" id="ARBA00022989"/>
    </source>
</evidence>
<name>A0ABY7Q0D1_9ACTN</name>
<evidence type="ECO:0000256" key="2">
    <source>
        <dbReference type="ARBA" id="ARBA00022475"/>
    </source>
</evidence>
<dbReference type="EMBL" id="CP115450">
    <property type="protein sequence ID" value="WBP86128.1"/>
    <property type="molecule type" value="Genomic_DNA"/>
</dbReference>
<dbReference type="RefSeq" id="WP_270142570.1">
    <property type="nucleotide sequence ID" value="NZ_CP115450.1"/>
</dbReference>
<evidence type="ECO:0000256" key="3">
    <source>
        <dbReference type="ARBA" id="ARBA00022692"/>
    </source>
</evidence>
<keyword evidence="10" id="KW-1185">Reference proteome</keyword>
<evidence type="ECO:0000313" key="9">
    <source>
        <dbReference type="EMBL" id="WBP86128.1"/>
    </source>
</evidence>
<evidence type="ECO:0000256" key="1">
    <source>
        <dbReference type="ARBA" id="ARBA00004651"/>
    </source>
</evidence>
<keyword evidence="5 7" id="KW-1133">Transmembrane helix</keyword>
<feature type="transmembrane region" description="Helical" evidence="7">
    <location>
        <begin position="120"/>
        <end position="147"/>
    </location>
</feature>
<dbReference type="Pfam" id="PF01569">
    <property type="entry name" value="PAP2"/>
    <property type="match status" value="1"/>
</dbReference>
<keyword evidence="6 7" id="KW-0472">Membrane</keyword>
<gene>
    <name evidence="9" type="ORF">O1G21_09935</name>
</gene>
<evidence type="ECO:0000313" key="10">
    <source>
        <dbReference type="Proteomes" id="UP001212821"/>
    </source>
</evidence>
<reference evidence="10" key="1">
    <citation type="submission" date="2022-12" db="EMBL/GenBank/DDBJ databases">
        <authorList>
            <person name="Mo P."/>
        </authorList>
    </citation>
    <scope>NUCLEOTIDE SEQUENCE [LARGE SCALE GENOMIC DNA]</scope>
    <source>
        <strain evidence="10">HUAS 3-15</strain>
    </source>
</reference>
<keyword evidence="3 7" id="KW-0812">Transmembrane</keyword>